<comment type="similarity">
    <text evidence="12">Belongs to the radical SAM superfamily. MoaA family.</text>
</comment>
<dbReference type="InterPro" id="IPR013785">
    <property type="entry name" value="Aldolase_TIM"/>
</dbReference>
<accession>Q1PWN1</accession>
<feature type="binding site" evidence="12">
    <location>
        <position position="33"/>
    </location>
    <ligand>
        <name>S-adenosyl-L-methionine</name>
        <dbReference type="ChEBI" id="CHEBI:59789"/>
    </ligand>
</feature>
<evidence type="ECO:0000256" key="10">
    <source>
        <dbReference type="ARBA" id="ARBA00023239"/>
    </source>
</evidence>
<feature type="binding site" evidence="12">
    <location>
        <position position="34"/>
    </location>
    <ligand>
        <name>[4Fe-4S] cluster</name>
        <dbReference type="ChEBI" id="CHEBI:49883"/>
        <label>1</label>
        <note>4Fe-4S-S-AdoMet</note>
    </ligand>
</feature>
<dbReference type="CDD" id="cd01335">
    <property type="entry name" value="Radical_SAM"/>
    <property type="match status" value="1"/>
</dbReference>
<dbReference type="EMBL" id="CT573073">
    <property type="protein sequence ID" value="CAJ71641.1"/>
    <property type="molecule type" value="Genomic_DNA"/>
</dbReference>
<dbReference type="Gene3D" id="3.20.20.70">
    <property type="entry name" value="Aldolase class I"/>
    <property type="match status" value="1"/>
</dbReference>
<feature type="binding site" evidence="12">
    <location>
        <position position="70"/>
    </location>
    <ligand>
        <name>GTP</name>
        <dbReference type="ChEBI" id="CHEBI:37565"/>
    </ligand>
</feature>
<feature type="binding site" evidence="12">
    <location>
        <position position="196"/>
    </location>
    <ligand>
        <name>S-adenosyl-L-methionine</name>
        <dbReference type="ChEBI" id="CHEBI:59789"/>
    </ligand>
</feature>
<feature type="binding site" evidence="12">
    <location>
        <position position="101"/>
    </location>
    <ligand>
        <name>GTP</name>
        <dbReference type="ChEBI" id="CHEBI:37565"/>
    </ligand>
</feature>
<keyword evidence="6 12" id="KW-0408">Iron</keyword>
<feature type="binding site" evidence="12">
    <location>
        <position position="261"/>
    </location>
    <ligand>
        <name>[4Fe-4S] cluster</name>
        <dbReference type="ChEBI" id="CHEBI:49883"/>
        <label>2</label>
        <note>4Fe-4S-substrate</note>
    </ligand>
</feature>
<dbReference type="AlphaFoldDB" id="Q1PWN1"/>
<dbReference type="InterPro" id="IPR006638">
    <property type="entry name" value="Elp3/MiaA/NifB-like_rSAM"/>
</dbReference>
<dbReference type="InterPro" id="IPR058240">
    <property type="entry name" value="rSAM_sf"/>
</dbReference>
<dbReference type="GO" id="GO:0061799">
    <property type="term" value="F:cyclic pyranopterin monophosphate synthase activity"/>
    <property type="evidence" value="ECO:0007669"/>
    <property type="project" value="TreeGrafter"/>
</dbReference>
<dbReference type="InterPro" id="IPR010505">
    <property type="entry name" value="MoaA_twitch"/>
</dbReference>
<dbReference type="Pfam" id="PF04055">
    <property type="entry name" value="Radical_SAM"/>
    <property type="match status" value="1"/>
</dbReference>
<comment type="pathway">
    <text evidence="12">Cofactor biosynthesis; molybdopterin biosynthesis.</text>
</comment>
<feature type="domain" description="Radical SAM core" evidence="13">
    <location>
        <begin position="11"/>
        <end position="235"/>
    </location>
</feature>
<dbReference type="PROSITE" id="PS51918">
    <property type="entry name" value="RADICAL_SAM"/>
    <property type="match status" value="1"/>
</dbReference>
<dbReference type="InterPro" id="IPR013483">
    <property type="entry name" value="MoaA"/>
</dbReference>
<evidence type="ECO:0000256" key="2">
    <source>
        <dbReference type="ARBA" id="ARBA00022485"/>
    </source>
</evidence>
<dbReference type="GO" id="GO:0051539">
    <property type="term" value="F:4 iron, 4 sulfur cluster binding"/>
    <property type="evidence" value="ECO:0007669"/>
    <property type="project" value="UniProtKB-UniRule"/>
</dbReference>
<protein>
    <recommendedName>
        <fullName evidence="1 12">GTP 3',8-cyclase</fullName>
        <ecNumber evidence="1 12">4.1.99.22</ecNumber>
    </recommendedName>
    <alternativeName>
        <fullName evidence="12">Molybdenum cofactor biosynthesis protein A</fullName>
    </alternativeName>
</protein>
<dbReference type="GO" id="GO:0005525">
    <property type="term" value="F:GTP binding"/>
    <property type="evidence" value="ECO:0007669"/>
    <property type="project" value="UniProtKB-UniRule"/>
</dbReference>
<comment type="subunit">
    <text evidence="12">Monomer and homodimer.</text>
</comment>
<dbReference type="EC" id="4.1.99.22" evidence="1 12"/>
<comment type="function">
    <text evidence="12">Catalyzes the cyclization of GTP to (8S)-3',8-cyclo-7,8-dihydroguanosine 5'-triphosphate.</text>
</comment>
<comment type="cofactor">
    <cofactor evidence="12">
        <name>[4Fe-4S] cluster</name>
        <dbReference type="ChEBI" id="CHEBI:49883"/>
    </cofactor>
    <text evidence="12">Binds 2 [4Fe-4S] clusters. Binds 1 [4Fe-4S] cluster coordinated with 3 cysteines and an exchangeable S-adenosyl-L-methionine and 1 [4Fe-4S] cluster coordinated with 3 cysteines and the GTP-derived substrate.</text>
</comment>
<dbReference type="InterPro" id="IPR000385">
    <property type="entry name" value="MoaA_NifB_PqqE_Fe-S-bd_CS"/>
</dbReference>
<gene>
    <name evidence="14" type="primary">MoaA</name>
    <name evidence="12" type="synonym">moaA</name>
    <name evidence="14" type="ORF">kustc0896</name>
</gene>
<feature type="binding site" evidence="12">
    <location>
        <begin position="266"/>
        <end position="268"/>
    </location>
    <ligand>
        <name>GTP</name>
        <dbReference type="ChEBI" id="CHEBI:37565"/>
    </ligand>
</feature>
<dbReference type="PROSITE" id="PS01305">
    <property type="entry name" value="MOAA_NIFB_PQQE"/>
    <property type="match status" value="1"/>
</dbReference>
<dbReference type="SMART" id="SM00729">
    <property type="entry name" value="Elp3"/>
    <property type="match status" value="1"/>
</dbReference>
<dbReference type="PANTHER" id="PTHR22960:SF0">
    <property type="entry name" value="MOLYBDENUM COFACTOR BIOSYNTHESIS PROTEIN 1"/>
    <property type="match status" value="1"/>
</dbReference>
<feature type="binding site" evidence="12">
    <location>
        <position position="31"/>
    </location>
    <ligand>
        <name>[4Fe-4S] cluster</name>
        <dbReference type="ChEBI" id="CHEBI:49883"/>
        <label>1</label>
        <note>4Fe-4S-S-AdoMet</note>
    </ligand>
</feature>
<dbReference type="InterPro" id="IPR007197">
    <property type="entry name" value="rSAM"/>
</dbReference>
<keyword evidence="3 12" id="KW-0949">S-adenosyl-L-methionine</keyword>
<feature type="binding site" evidence="12">
    <location>
        <position position="264"/>
    </location>
    <ligand>
        <name>[4Fe-4S] cluster</name>
        <dbReference type="ChEBI" id="CHEBI:49883"/>
        <label>2</label>
        <note>4Fe-4S-substrate</note>
    </ligand>
</feature>
<keyword evidence="7 12" id="KW-0411">Iron-sulfur</keyword>
<dbReference type="SUPFAM" id="SSF102114">
    <property type="entry name" value="Radical SAM enzymes"/>
    <property type="match status" value="1"/>
</dbReference>
<evidence type="ECO:0000256" key="12">
    <source>
        <dbReference type="HAMAP-Rule" id="MF_01225"/>
    </source>
</evidence>
<feature type="binding site" evidence="12">
    <location>
        <position position="162"/>
    </location>
    <ligand>
        <name>GTP</name>
        <dbReference type="ChEBI" id="CHEBI:37565"/>
    </ligand>
</feature>
<feature type="binding site" evidence="12">
    <location>
        <position position="74"/>
    </location>
    <ligand>
        <name>S-adenosyl-L-methionine</name>
        <dbReference type="ChEBI" id="CHEBI:59789"/>
    </ligand>
</feature>
<name>Q1PWN1_KUEST</name>
<evidence type="ECO:0000259" key="13">
    <source>
        <dbReference type="PROSITE" id="PS51918"/>
    </source>
</evidence>
<keyword evidence="8 12" id="KW-0342">GTP-binding</keyword>
<feature type="binding site" evidence="12">
    <location>
        <position position="27"/>
    </location>
    <ligand>
        <name>[4Fe-4S] cluster</name>
        <dbReference type="ChEBI" id="CHEBI:49883"/>
        <label>1</label>
        <note>4Fe-4S-S-AdoMet</note>
    </ligand>
</feature>
<evidence type="ECO:0000313" key="14">
    <source>
        <dbReference type="EMBL" id="CAJ71641.1"/>
    </source>
</evidence>
<evidence type="ECO:0000256" key="3">
    <source>
        <dbReference type="ARBA" id="ARBA00022691"/>
    </source>
</evidence>
<evidence type="ECO:0000256" key="8">
    <source>
        <dbReference type="ARBA" id="ARBA00023134"/>
    </source>
</evidence>
<keyword evidence="4 12" id="KW-0479">Metal-binding</keyword>
<feature type="binding site" evidence="12">
    <location>
        <position position="20"/>
    </location>
    <ligand>
        <name>GTP</name>
        <dbReference type="ChEBI" id="CHEBI:37565"/>
    </ligand>
</feature>
<evidence type="ECO:0000256" key="11">
    <source>
        <dbReference type="ARBA" id="ARBA00048697"/>
    </source>
</evidence>
<dbReference type="GO" id="GO:0061798">
    <property type="term" value="F:GTP 3',8'-cyclase activity"/>
    <property type="evidence" value="ECO:0007669"/>
    <property type="project" value="UniProtKB-UniRule"/>
</dbReference>
<keyword evidence="5 12" id="KW-0547">Nucleotide-binding</keyword>
<evidence type="ECO:0000256" key="7">
    <source>
        <dbReference type="ARBA" id="ARBA00023014"/>
    </source>
</evidence>
<dbReference type="UniPathway" id="UPA00344"/>
<evidence type="ECO:0000256" key="1">
    <source>
        <dbReference type="ARBA" id="ARBA00012167"/>
    </source>
</evidence>
<keyword evidence="9 12" id="KW-0501">Molybdenum cofactor biosynthesis</keyword>
<evidence type="ECO:0000256" key="4">
    <source>
        <dbReference type="ARBA" id="ARBA00022723"/>
    </source>
</evidence>
<feature type="binding site" evidence="12">
    <location>
        <position position="278"/>
    </location>
    <ligand>
        <name>[4Fe-4S] cluster</name>
        <dbReference type="ChEBI" id="CHEBI:49883"/>
        <label>2</label>
        <note>4Fe-4S-substrate</note>
    </ligand>
</feature>
<feature type="binding site" evidence="12">
    <location>
        <position position="125"/>
    </location>
    <ligand>
        <name>S-adenosyl-L-methionine</name>
        <dbReference type="ChEBI" id="CHEBI:59789"/>
    </ligand>
</feature>
<reference evidence="14" key="2">
    <citation type="submission" date="2006-01" db="EMBL/GenBank/DDBJ databases">
        <authorList>
            <person name="Genoscope"/>
        </authorList>
    </citation>
    <scope>NUCLEOTIDE SEQUENCE</scope>
</reference>
<proteinExistence type="inferred from homology"/>
<reference evidence="14" key="1">
    <citation type="journal article" date="2006" name="Nature">
        <title>Deciphering the evolution and metabolism of an anammox bacterium from a community genome.</title>
        <authorList>
            <person name="Strous M."/>
            <person name="Pelletier E."/>
            <person name="Mangenot S."/>
            <person name="Rattei T."/>
            <person name="Lehner A."/>
            <person name="Taylor M.W."/>
            <person name="Horn M."/>
            <person name="Daims H."/>
            <person name="Bartol-Mavel D."/>
            <person name="Wincker P."/>
            <person name="Barbe V."/>
            <person name="Fonknechten N."/>
            <person name="Vallenet D."/>
            <person name="Segurens B."/>
            <person name="Schenowitz-Truong C."/>
            <person name="Medigue C."/>
            <person name="Collingro A."/>
            <person name="Snel B."/>
            <person name="Dutilh B.E."/>
            <person name="OpDenCamp H.J.M."/>
            <person name="vanDerDrift C."/>
            <person name="Cirpus I."/>
            <person name="vanDePas-Schoonen K.T."/>
            <person name="Harhangi H.R."/>
            <person name="vanNiftrik L."/>
            <person name="Schmid M."/>
            <person name="Keltjens J."/>
            <person name="vanDeVossenberg J."/>
            <person name="Kartal B."/>
            <person name="Meier H."/>
            <person name="Frishman D."/>
            <person name="Huynen M.A."/>
            <person name="Mewes H."/>
            <person name="Weissenbach J."/>
            <person name="Jetten M.S.M."/>
            <person name="Wagner M."/>
            <person name="LePaslier D."/>
        </authorList>
    </citation>
    <scope>NUCLEOTIDE SEQUENCE</scope>
</reference>
<organism evidence="14">
    <name type="scientific">Kuenenia stuttgartiensis</name>
    <dbReference type="NCBI Taxonomy" id="174633"/>
    <lineage>
        <taxon>Bacteria</taxon>
        <taxon>Pseudomonadati</taxon>
        <taxon>Planctomycetota</taxon>
        <taxon>Candidatus Brocadiia</taxon>
        <taxon>Candidatus Brocadiales</taxon>
        <taxon>Candidatus Brocadiaceae</taxon>
        <taxon>Candidatus Kuenenia</taxon>
    </lineage>
</organism>
<dbReference type="Pfam" id="PF06463">
    <property type="entry name" value="Mob_synth_C"/>
    <property type="match status" value="1"/>
</dbReference>
<dbReference type="SFLD" id="SFLDG01067">
    <property type="entry name" value="SPASM/twitch_domain_containing"/>
    <property type="match status" value="1"/>
</dbReference>
<keyword evidence="2 12" id="KW-0004">4Fe-4S</keyword>
<evidence type="ECO:0000256" key="9">
    <source>
        <dbReference type="ARBA" id="ARBA00023150"/>
    </source>
</evidence>
<dbReference type="InterPro" id="IPR050105">
    <property type="entry name" value="MoCo_biosynth_MoaA/MoaC"/>
</dbReference>
<dbReference type="PANTHER" id="PTHR22960">
    <property type="entry name" value="MOLYBDOPTERIN COFACTOR SYNTHESIS PROTEIN A"/>
    <property type="match status" value="1"/>
</dbReference>
<dbReference type="SFLD" id="SFLDG01383">
    <property type="entry name" value="cyclic_pyranopterin_phosphate"/>
    <property type="match status" value="1"/>
</dbReference>
<sequence length="328" mass="36786">MRNNLMAITDSYSRQINRLRISVTELCNLRCTYCRPEAGIALMEHKDILTYEEIIAIIQSALKFGITSFRLTGGEPLVRRGIDSFIGMLAKVEGIEDLAMTTNGIYLKDYAKILRKIEVFRLNISLDSIQETKYKQITRGGNLSDVLDGIEEVLQLRFKNTKINVVAMKGINDDEFEDFARLTLERDIEVRFIEYMAMNKSSLTSENKFISSSEIISTIEKDNELIPLPKPVLGSGAARVYKIKGALGTIGFVSAVSQPFCDSCNRLRLTSEGKLRSCLLSGGEVDLKSILRNNFSEELLQDAFIRAAHLKPRKHSGRGHVVMHKVGG</sequence>
<dbReference type="SFLD" id="SFLDG01386">
    <property type="entry name" value="main_SPASM_domain-containing"/>
    <property type="match status" value="1"/>
</dbReference>
<dbReference type="GO" id="GO:0046872">
    <property type="term" value="F:metal ion binding"/>
    <property type="evidence" value="ECO:0007669"/>
    <property type="project" value="UniProtKB-KW"/>
</dbReference>
<evidence type="ECO:0000256" key="6">
    <source>
        <dbReference type="ARBA" id="ARBA00023004"/>
    </source>
</evidence>
<dbReference type="InterPro" id="IPR040064">
    <property type="entry name" value="MoaA-like"/>
</dbReference>
<evidence type="ECO:0000256" key="5">
    <source>
        <dbReference type="ARBA" id="ARBA00022741"/>
    </source>
</evidence>
<dbReference type="SFLD" id="SFLDS00029">
    <property type="entry name" value="Radical_SAM"/>
    <property type="match status" value="1"/>
</dbReference>
<dbReference type="GO" id="GO:0006777">
    <property type="term" value="P:Mo-molybdopterin cofactor biosynthetic process"/>
    <property type="evidence" value="ECO:0007669"/>
    <property type="project" value="UniProtKB-UniRule"/>
</dbReference>
<dbReference type="NCBIfam" id="TIGR02666">
    <property type="entry name" value="moaA"/>
    <property type="match status" value="1"/>
</dbReference>
<comment type="catalytic activity">
    <reaction evidence="11 12">
        <text>GTP + AH2 + S-adenosyl-L-methionine = (8S)-3',8-cyclo-7,8-dihydroguanosine 5'-triphosphate + 5'-deoxyadenosine + L-methionine + A + H(+)</text>
        <dbReference type="Rhea" id="RHEA:49576"/>
        <dbReference type="ChEBI" id="CHEBI:13193"/>
        <dbReference type="ChEBI" id="CHEBI:15378"/>
        <dbReference type="ChEBI" id="CHEBI:17319"/>
        <dbReference type="ChEBI" id="CHEBI:17499"/>
        <dbReference type="ChEBI" id="CHEBI:37565"/>
        <dbReference type="ChEBI" id="CHEBI:57844"/>
        <dbReference type="ChEBI" id="CHEBI:59789"/>
        <dbReference type="ChEBI" id="CHEBI:131766"/>
        <dbReference type="EC" id="4.1.99.22"/>
    </reaction>
</comment>
<dbReference type="GO" id="GO:1904047">
    <property type="term" value="F:S-adenosyl-L-methionine binding"/>
    <property type="evidence" value="ECO:0007669"/>
    <property type="project" value="UniProtKB-UniRule"/>
</dbReference>
<dbReference type="CDD" id="cd21117">
    <property type="entry name" value="Twitch_MoaA"/>
    <property type="match status" value="1"/>
</dbReference>
<keyword evidence="10 12" id="KW-0456">Lyase</keyword>
<dbReference type="HAMAP" id="MF_01225_B">
    <property type="entry name" value="MoaA_B"/>
    <property type="match status" value="1"/>
</dbReference>